<protein>
    <submittedName>
        <fullName evidence="9">Cobalt-precorrin 4 C11-methyltransferase</fullName>
    </submittedName>
</protein>
<dbReference type="PANTHER" id="PTHR45790:SF4">
    <property type="entry name" value="COBALT-PRECORRIN-4 C(11)-METHYLTRANSFERASE"/>
    <property type="match status" value="1"/>
</dbReference>
<keyword evidence="6" id="KW-0949">S-adenosyl-L-methionine</keyword>
<dbReference type="SUPFAM" id="SSF53790">
    <property type="entry name" value="Tetrapyrrole methylase"/>
    <property type="match status" value="1"/>
</dbReference>
<dbReference type="Pfam" id="PF00590">
    <property type="entry name" value="TP_methylase"/>
    <property type="match status" value="1"/>
</dbReference>
<dbReference type="PROSITE" id="PS00839">
    <property type="entry name" value="SUMT_1"/>
    <property type="match status" value="1"/>
</dbReference>
<evidence type="ECO:0000256" key="1">
    <source>
        <dbReference type="ARBA" id="ARBA00004953"/>
    </source>
</evidence>
<name>A0A1M4TXE7_9FIRM</name>
<dbReference type="Proteomes" id="UP000184148">
    <property type="component" value="Unassembled WGS sequence"/>
</dbReference>
<dbReference type="EMBL" id="FQUY01000002">
    <property type="protein sequence ID" value="SHE49116.1"/>
    <property type="molecule type" value="Genomic_DNA"/>
</dbReference>
<accession>A0A1M4TXE7</accession>
<keyword evidence="3" id="KW-0169">Cobalamin biosynthesis</keyword>
<comment type="pathway">
    <text evidence="1">Cofactor biosynthesis; adenosylcobalamin biosynthesis.</text>
</comment>
<dbReference type="InterPro" id="IPR014776">
    <property type="entry name" value="4pyrrole_Mease_sub2"/>
</dbReference>
<dbReference type="InterPro" id="IPR003043">
    <property type="entry name" value="Uropor_MeTrfase_CS"/>
</dbReference>
<dbReference type="GO" id="GO:0009236">
    <property type="term" value="P:cobalamin biosynthetic process"/>
    <property type="evidence" value="ECO:0007669"/>
    <property type="project" value="UniProtKB-UniPathway"/>
</dbReference>
<gene>
    <name evidence="9" type="ORF">SAMN02745133_00502</name>
</gene>
<dbReference type="InterPro" id="IPR006362">
    <property type="entry name" value="Cbl_synth_CobM/CibF"/>
</dbReference>
<comment type="similarity">
    <text evidence="2 7">Belongs to the precorrin methyltransferase family.</text>
</comment>
<dbReference type="STRING" id="1121429.SAMN02745133_00502"/>
<evidence type="ECO:0000256" key="6">
    <source>
        <dbReference type="ARBA" id="ARBA00022691"/>
    </source>
</evidence>
<dbReference type="GO" id="GO:0046026">
    <property type="term" value="F:precorrin-4 C11-methyltransferase activity"/>
    <property type="evidence" value="ECO:0007669"/>
    <property type="project" value="InterPro"/>
</dbReference>
<keyword evidence="4 7" id="KW-0489">Methyltransferase</keyword>
<feature type="domain" description="Tetrapyrrole methylase" evidence="8">
    <location>
        <begin position="1"/>
        <end position="207"/>
    </location>
</feature>
<dbReference type="NCBIfam" id="TIGR01465">
    <property type="entry name" value="cobM_cbiF"/>
    <property type="match status" value="1"/>
</dbReference>
<dbReference type="UniPathway" id="UPA00148"/>
<keyword evidence="5 7" id="KW-0808">Transferase</keyword>
<dbReference type="PROSITE" id="PS00840">
    <property type="entry name" value="SUMT_2"/>
    <property type="match status" value="1"/>
</dbReference>
<dbReference type="Gene3D" id="3.40.1010.10">
    <property type="entry name" value="Cobalt-precorrin-4 Transmethylase, Domain 1"/>
    <property type="match status" value="1"/>
</dbReference>
<evidence type="ECO:0000256" key="2">
    <source>
        <dbReference type="ARBA" id="ARBA00005879"/>
    </source>
</evidence>
<dbReference type="PANTHER" id="PTHR45790">
    <property type="entry name" value="SIROHEME SYNTHASE-RELATED"/>
    <property type="match status" value="1"/>
</dbReference>
<dbReference type="InterPro" id="IPR014777">
    <property type="entry name" value="4pyrrole_Mease_sub1"/>
</dbReference>
<dbReference type="GO" id="GO:0032259">
    <property type="term" value="P:methylation"/>
    <property type="evidence" value="ECO:0007669"/>
    <property type="project" value="UniProtKB-KW"/>
</dbReference>
<sequence length="248" mass="26798">MIYFIGAGPGDPELLTLKAHRLLKQADLVLYAGSLVPLQVMDCCREDAVKVDSAPMVLEDIVAMMTDYHQRGKLVVRLHTGDPSLYGAIGEQMEALDKLGVPYEIVPGVSSFLAAAAAVKREYTVPGGSQTVIITRLAGRTPVPPEQSLAGLARHRGSMAIFLSVGMARRVQEELLQGYDAATPVAVVERVSWPEERVVQGTLGQLARLIEEAGITRTALILVGDFLVSRGRSLLYDAGFVHGYREGE</sequence>
<dbReference type="Gene3D" id="3.30.950.10">
    <property type="entry name" value="Methyltransferase, Cobalt-precorrin-4 Transmethylase, Domain 2"/>
    <property type="match status" value="1"/>
</dbReference>
<dbReference type="CDD" id="cd11641">
    <property type="entry name" value="Precorrin-4_C11-MT"/>
    <property type="match status" value="1"/>
</dbReference>
<dbReference type="AlphaFoldDB" id="A0A1M4TXE7"/>
<reference evidence="10" key="1">
    <citation type="submission" date="2016-11" db="EMBL/GenBank/DDBJ databases">
        <authorList>
            <person name="Varghese N."/>
            <person name="Submissions S."/>
        </authorList>
    </citation>
    <scope>NUCLEOTIDE SEQUENCE [LARGE SCALE GENOMIC DNA]</scope>
    <source>
        <strain evidence="10">DSM 12395</strain>
    </source>
</reference>
<evidence type="ECO:0000256" key="3">
    <source>
        <dbReference type="ARBA" id="ARBA00022573"/>
    </source>
</evidence>
<dbReference type="InterPro" id="IPR050161">
    <property type="entry name" value="Siro_Cobalamin_biosynth"/>
</dbReference>
<evidence type="ECO:0000259" key="8">
    <source>
        <dbReference type="Pfam" id="PF00590"/>
    </source>
</evidence>
<evidence type="ECO:0000256" key="4">
    <source>
        <dbReference type="ARBA" id="ARBA00022603"/>
    </source>
</evidence>
<evidence type="ECO:0000313" key="9">
    <source>
        <dbReference type="EMBL" id="SHE49116.1"/>
    </source>
</evidence>
<proteinExistence type="inferred from homology"/>
<dbReference type="OrthoDB" id="9815856at2"/>
<evidence type="ECO:0000256" key="5">
    <source>
        <dbReference type="ARBA" id="ARBA00022679"/>
    </source>
</evidence>
<evidence type="ECO:0000313" key="10">
    <source>
        <dbReference type="Proteomes" id="UP000184148"/>
    </source>
</evidence>
<dbReference type="InterPro" id="IPR035996">
    <property type="entry name" value="4pyrrol_Methylase_sf"/>
</dbReference>
<keyword evidence="10" id="KW-1185">Reference proteome</keyword>
<dbReference type="RefSeq" id="WP_073235238.1">
    <property type="nucleotide sequence ID" value="NZ_FQUY01000002.1"/>
</dbReference>
<evidence type="ECO:0000256" key="7">
    <source>
        <dbReference type="RuleBase" id="RU003960"/>
    </source>
</evidence>
<organism evidence="9 10">
    <name type="scientific">Desulforamulus putei DSM 12395</name>
    <dbReference type="NCBI Taxonomy" id="1121429"/>
    <lineage>
        <taxon>Bacteria</taxon>
        <taxon>Bacillati</taxon>
        <taxon>Bacillota</taxon>
        <taxon>Clostridia</taxon>
        <taxon>Eubacteriales</taxon>
        <taxon>Peptococcaceae</taxon>
        <taxon>Desulforamulus</taxon>
    </lineage>
</organism>
<dbReference type="InterPro" id="IPR000878">
    <property type="entry name" value="4pyrrol_Mease"/>
</dbReference>